<keyword evidence="2" id="KW-1003">Cell membrane</keyword>
<reference evidence="8" key="1">
    <citation type="journal article" date="2019" name="Int. J. Syst. Evol. Microbiol.">
        <title>The Global Catalogue of Microorganisms (GCM) 10K type strain sequencing project: providing services to taxonomists for standard genome sequencing and annotation.</title>
        <authorList>
            <consortium name="The Broad Institute Genomics Platform"/>
            <consortium name="The Broad Institute Genome Sequencing Center for Infectious Disease"/>
            <person name="Wu L."/>
            <person name="Ma J."/>
        </authorList>
    </citation>
    <scope>NUCLEOTIDE SEQUENCE [LARGE SCALE GENOMIC DNA]</scope>
    <source>
        <strain evidence="8">DFY28</strain>
    </source>
</reference>
<evidence type="ECO:0000256" key="5">
    <source>
        <dbReference type="ARBA" id="ARBA00023136"/>
    </source>
</evidence>
<dbReference type="EMBL" id="JBHUEY010000001">
    <property type="protein sequence ID" value="MFD1782746.1"/>
    <property type="molecule type" value="Genomic_DNA"/>
</dbReference>
<protein>
    <recommendedName>
        <fullName evidence="9">EamA domain-containing protein</fullName>
    </recommendedName>
</protein>
<feature type="transmembrane region" description="Helical" evidence="6">
    <location>
        <begin position="98"/>
        <end position="115"/>
    </location>
</feature>
<evidence type="ECO:0000256" key="3">
    <source>
        <dbReference type="ARBA" id="ARBA00022692"/>
    </source>
</evidence>
<sequence>MRAADLARLAAYAAMVPVGQVLFKLASLKHQDLDGPILWRLIQNLPLLAAFAWYGLSAVLWLAILKRTPLSVAYPAAIVGAALVPPLAWAAFGEPLSWTMAGGYLLMLAGLWLLSPRSA</sequence>
<proteinExistence type="predicted"/>
<comment type="caution">
    <text evidence="7">The sequence shown here is derived from an EMBL/GenBank/DDBJ whole genome shotgun (WGS) entry which is preliminary data.</text>
</comment>
<keyword evidence="4 6" id="KW-1133">Transmembrane helix</keyword>
<evidence type="ECO:0008006" key="9">
    <source>
        <dbReference type="Google" id="ProtNLM"/>
    </source>
</evidence>
<evidence type="ECO:0000256" key="4">
    <source>
        <dbReference type="ARBA" id="ARBA00022989"/>
    </source>
</evidence>
<dbReference type="Gene3D" id="1.10.3730.20">
    <property type="match status" value="1"/>
</dbReference>
<keyword evidence="3 6" id="KW-0812">Transmembrane</keyword>
<dbReference type="SUPFAM" id="SSF103481">
    <property type="entry name" value="Multidrug resistance efflux transporter EmrE"/>
    <property type="match status" value="1"/>
</dbReference>
<keyword evidence="8" id="KW-1185">Reference proteome</keyword>
<evidence type="ECO:0000256" key="6">
    <source>
        <dbReference type="SAM" id="Phobius"/>
    </source>
</evidence>
<gene>
    <name evidence="7" type="ORF">ACFSC0_05015</name>
</gene>
<evidence type="ECO:0000313" key="7">
    <source>
        <dbReference type="EMBL" id="MFD1782746.1"/>
    </source>
</evidence>
<feature type="transmembrane region" description="Helical" evidence="6">
    <location>
        <begin position="9"/>
        <end position="27"/>
    </location>
</feature>
<evidence type="ECO:0000256" key="1">
    <source>
        <dbReference type="ARBA" id="ARBA00004651"/>
    </source>
</evidence>
<dbReference type="RefSeq" id="WP_377282418.1">
    <property type="nucleotide sequence ID" value="NZ_JBHRSI010000006.1"/>
</dbReference>
<accession>A0ABW4MY91</accession>
<dbReference type="PANTHER" id="PTHR30561:SF9">
    <property type="entry name" value="4-AMINO-4-DEOXY-L-ARABINOSE-PHOSPHOUNDECAPRENOL FLIPPASE SUBUNIT ARNF-RELATED"/>
    <property type="match status" value="1"/>
</dbReference>
<keyword evidence="5 6" id="KW-0472">Membrane</keyword>
<name>A0ABW4MY91_9CAUL</name>
<dbReference type="Proteomes" id="UP001597237">
    <property type="component" value="Unassembled WGS sequence"/>
</dbReference>
<dbReference type="InterPro" id="IPR000390">
    <property type="entry name" value="Small_drug/metabolite_transptr"/>
</dbReference>
<comment type="subcellular location">
    <subcellularLocation>
        <location evidence="1">Cell membrane</location>
        <topology evidence="1">Multi-pass membrane protein</topology>
    </subcellularLocation>
</comment>
<evidence type="ECO:0000256" key="2">
    <source>
        <dbReference type="ARBA" id="ARBA00022475"/>
    </source>
</evidence>
<feature type="transmembrane region" description="Helical" evidence="6">
    <location>
        <begin position="72"/>
        <end position="92"/>
    </location>
</feature>
<evidence type="ECO:0000313" key="8">
    <source>
        <dbReference type="Proteomes" id="UP001597237"/>
    </source>
</evidence>
<feature type="transmembrane region" description="Helical" evidence="6">
    <location>
        <begin position="47"/>
        <end position="65"/>
    </location>
</feature>
<dbReference type="InterPro" id="IPR037185">
    <property type="entry name" value="EmrE-like"/>
</dbReference>
<dbReference type="PANTHER" id="PTHR30561">
    <property type="entry name" value="SMR FAMILY PROTON-DEPENDENT DRUG EFFLUX TRANSPORTER SUGE"/>
    <property type="match status" value="1"/>
</dbReference>
<organism evidence="7 8">
    <name type="scientific">Phenylobacterium terrae</name>
    <dbReference type="NCBI Taxonomy" id="2665495"/>
    <lineage>
        <taxon>Bacteria</taxon>
        <taxon>Pseudomonadati</taxon>
        <taxon>Pseudomonadota</taxon>
        <taxon>Alphaproteobacteria</taxon>
        <taxon>Caulobacterales</taxon>
        <taxon>Caulobacteraceae</taxon>
        <taxon>Phenylobacterium</taxon>
    </lineage>
</organism>